<dbReference type="GO" id="GO:0016798">
    <property type="term" value="F:hydrolase activity, acting on glycosyl bonds"/>
    <property type="evidence" value="ECO:0007669"/>
    <property type="project" value="UniProtKB-KW"/>
</dbReference>
<dbReference type="InParanoid" id="A0A078B030"/>
<feature type="transmembrane region" description="Helical" evidence="8">
    <location>
        <begin position="1539"/>
        <end position="1563"/>
    </location>
</feature>
<feature type="transmembrane region" description="Helical" evidence="8">
    <location>
        <begin position="1366"/>
        <end position="1387"/>
    </location>
</feature>
<dbReference type="InterPro" id="IPR009030">
    <property type="entry name" value="Growth_fac_rcpt_cys_sf"/>
</dbReference>
<evidence type="ECO:0000256" key="2">
    <source>
        <dbReference type="ARBA" id="ARBA00022729"/>
    </source>
</evidence>
<keyword evidence="5" id="KW-1015">Disulfide bond</keyword>
<keyword evidence="3" id="KW-0677">Repeat</keyword>
<feature type="transmembrane region" description="Helical" evidence="8">
    <location>
        <begin position="1452"/>
        <end position="1473"/>
    </location>
</feature>
<evidence type="ECO:0000256" key="5">
    <source>
        <dbReference type="ARBA" id="ARBA00023157"/>
    </source>
</evidence>
<comment type="similarity">
    <text evidence="1">Belongs to the Nth/MutY family.</text>
</comment>
<feature type="domain" description="EGF-like" evidence="9">
    <location>
        <begin position="616"/>
        <end position="648"/>
    </location>
</feature>
<evidence type="ECO:0000313" key="10">
    <source>
        <dbReference type="EMBL" id="CDW87691.1"/>
    </source>
</evidence>
<keyword evidence="6" id="KW-0326">Glycosidase</keyword>
<feature type="domain" description="EGF-like" evidence="9">
    <location>
        <begin position="779"/>
        <end position="812"/>
    </location>
</feature>
<keyword evidence="11" id="KW-1185">Reference proteome</keyword>
<keyword evidence="4" id="KW-0378">Hydrolase</keyword>
<feature type="domain" description="EGF-like" evidence="9">
    <location>
        <begin position="982"/>
        <end position="1013"/>
    </location>
</feature>
<evidence type="ECO:0000256" key="1">
    <source>
        <dbReference type="ARBA" id="ARBA00008343"/>
    </source>
</evidence>
<dbReference type="SMART" id="SM00181">
    <property type="entry name" value="EGF"/>
    <property type="match status" value="6"/>
</dbReference>
<sequence length="1881" mass="213891">MDTTMYSIRFKKTIDRPLDSYVNSYIRQYQISADRENCTKVPSTFPVRGPDGLHFSRETDSIRLENSNNMAFTQKFMIVIWFKSIDNTYIQSGQSKSGKIFANKRYDNFNDQVIAISQVHYQSYQEIRADFLLSQYWDLKSQYTQSVVMRVDTKMQGWQLLSVSFDSSASSTSKVYMRLRNAFEQKATEASFKDYIWNDILPMKRDIYLGSPCESYYRKGYSEGNLMTIGRLFIWKSFANILQSSDTVFDKYFFRQFGRPTPSCIGLIPCSFCTIQYPVPTSFNVDLTCSTEGADYGEIYLAKWEFDEDYNITQYIVDQSPHQRHIMKINLDQVDNDEPFRIYGQGYMFYNKATVYTTSAPPFQNFPQFTVELWVRRYKDQTIYNPSEYEAAIPITVVDKLNNGKVFFKLTLSDVRESVIYQFSDNSDQQTSFPGLFKFDKWHYVSCAFFRYDYEKSGSTKTYNVYGKLQVDDVVKYNDQGSSSPVYLWPDESFIKITNQRTIIYKSLRIFGYGRLKEEASKQISTSCEPLGNQAQCTLCPSSSRQCLSKCDQDKFGENCDPCHFFCGLCNGPFKDNCTMCSRNPAISNVIYSNTFGNCTCVSGKYYNETTDKCEDCHENCKECFGGNQSQCMSCATGKIYYPNTICVDNCSDPLVVNGTKTGFFIQTEMIGGVSQKICLKCHPYCSKCTGGMSSECQGCQNGYLLKESTCFDTCPLGYFANFPTSNCDLCDLDCKTCKGSTNKDCLICKNPALLQQNGACKVRCDEGFYGDANQVCQPCHPFCGTCTTKFSTDCGSCVAGYFLQPGSSECLSDCPLGYYGDTVTHACLLCHYSCKTCSGYGADTCTVCATGFLRQGSLCVTKCDDNQFVVDGVCKSCDPKCSTCYGYNDNECYTCAENTITLIGYFYFQNSCKGLCPDGYYQDNFSRECKKCNPRCETCISDTFCTKCIEGPYQLNNGECTFFTCLDNQYRAIKPQLSCYECDPSCLTCQGKSQFDCLSCRPKNMLVAQQCLTCSEQPGMMEPLDDTINGCIEICGDGFNYGSYQCDDGNIINGDGCSATCAIETGFNCTSGSKTTPSVCMDNRNPSPRISLVTMSNQILIEFDEEVQLQSQLDTTTLNVQIKGPQGSYKFEWRLLDQYKTTEPLQLIGIQLSIYQTLKGSENEQVVIQFSDPNVYKDATGNGMIVLPMYSFLNKFDYIDPETKAKLDSAGDTSMLATFGAVAINLAISLVFGGSISAMWTMVNTIQLISLLPLCNIKYPAITLLVFEKMLGSHGESTIIPNILYDQVVSRPGSAVQIEPALNSKFSDYGWKISNFIFLSGRKILMWTGIVIAYPFVWYMKKKYADKHKFCKVWVKGEQKFRYTLLLRGVIMSYVSMYLAFILGIFQMDLSTMENTLSAFMAIAFGVILTYLPILLMNVLQRNYEKIQSEKFMLSYSTIVKEVDLSHPIRYMYYPVFLLRRALFAISLVLFANRPSDQIIFMSFTAGVMIIYVVIIRPQKDKIMIALTALGEALLLFLHLFSSVFLDEDLPEEKANSYGWFIIILIGLYILSNWIIIVTITIQQLKQQFKKSKVDKEKQKLKQKEDMEYKRWKKKRQIKNRISRDQKRNLMIEAFDESNNLISQSQFTKNNNLNGDSNTNIAELIMQTQVQDNPNYNQQSENLGVFYSNNQSNLLSPKTSAQSPTIPKQFHLVCIYLKIIGKARIFGIKVVLTSIMVPTIKIDHHIQRIYQATRTLTPLKDHSSKVRIILNEYLLEPESQERPSSHQTFSTPNALQNNQINESSKINQINNDIGEESKDFNFEDGNSFRSILVSQAQQQLKNQASDQTLPMNDTEQKKPIINPFFGETVKVNQVDDEQEDDLDNFLAVRKPEKKKDIPIW</sequence>
<feature type="transmembrane region" description="Helical" evidence="8">
    <location>
        <begin position="1325"/>
        <end position="1341"/>
    </location>
</feature>
<dbReference type="NCBIfam" id="TIGR02232">
    <property type="entry name" value="myxo_disulf_rpt"/>
    <property type="match status" value="1"/>
</dbReference>
<evidence type="ECO:0000256" key="4">
    <source>
        <dbReference type="ARBA" id="ARBA00022801"/>
    </source>
</evidence>
<feature type="transmembrane region" description="Helical" evidence="8">
    <location>
        <begin position="1479"/>
        <end position="1497"/>
    </location>
</feature>
<dbReference type="OrthoDB" id="303543at2759"/>
<feature type="compositionally biased region" description="Polar residues" evidence="7">
    <location>
        <begin position="1766"/>
        <end position="1784"/>
    </location>
</feature>
<feature type="domain" description="EGF-like" evidence="9">
    <location>
        <begin position="681"/>
        <end position="712"/>
    </location>
</feature>
<dbReference type="SMART" id="SM00261">
    <property type="entry name" value="FU"/>
    <property type="match status" value="9"/>
</dbReference>
<dbReference type="PROSITE" id="PS00764">
    <property type="entry name" value="ENDONUCLEASE_III_1"/>
    <property type="match status" value="1"/>
</dbReference>
<keyword evidence="8" id="KW-0812">Transmembrane</keyword>
<keyword evidence="2" id="KW-0732">Signal</keyword>
<feature type="domain" description="EGF-like" evidence="9">
    <location>
        <begin position="830"/>
        <end position="861"/>
    </location>
</feature>
<reference evidence="10 11" key="1">
    <citation type="submission" date="2014-06" db="EMBL/GenBank/DDBJ databases">
        <authorList>
            <person name="Swart Estienne"/>
        </authorList>
    </citation>
    <scope>NUCLEOTIDE SEQUENCE [LARGE SCALE GENOMIC DNA]</scope>
    <source>
        <strain evidence="10 11">130c</strain>
    </source>
</reference>
<evidence type="ECO:0000256" key="3">
    <source>
        <dbReference type="ARBA" id="ARBA00022737"/>
    </source>
</evidence>
<name>A0A078B030_STYLE</name>
<dbReference type="Proteomes" id="UP000039865">
    <property type="component" value="Unassembled WGS sequence"/>
</dbReference>
<keyword evidence="8" id="KW-0472">Membrane</keyword>
<evidence type="ECO:0000313" key="11">
    <source>
        <dbReference type="Proteomes" id="UP000039865"/>
    </source>
</evidence>
<feature type="region of interest" description="Disordered" evidence="7">
    <location>
        <begin position="1758"/>
        <end position="1784"/>
    </location>
</feature>
<feature type="transmembrane region" description="Helical" evidence="8">
    <location>
        <begin position="1399"/>
        <end position="1421"/>
    </location>
</feature>
<accession>A0A078B030</accession>
<dbReference type="InterPro" id="IPR011936">
    <property type="entry name" value="Myxo_disulph_rpt"/>
</dbReference>
<dbReference type="SUPFAM" id="SSF57184">
    <property type="entry name" value="Growth factor receptor domain"/>
    <property type="match status" value="3"/>
</dbReference>
<evidence type="ECO:0000256" key="6">
    <source>
        <dbReference type="ARBA" id="ARBA00023295"/>
    </source>
</evidence>
<organism evidence="10 11">
    <name type="scientific">Stylonychia lemnae</name>
    <name type="common">Ciliate</name>
    <dbReference type="NCBI Taxonomy" id="5949"/>
    <lineage>
        <taxon>Eukaryota</taxon>
        <taxon>Sar</taxon>
        <taxon>Alveolata</taxon>
        <taxon>Ciliophora</taxon>
        <taxon>Intramacronucleata</taxon>
        <taxon>Spirotrichea</taxon>
        <taxon>Stichotrichia</taxon>
        <taxon>Sporadotrichida</taxon>
        <taxon>Oxytrichidae</taxon>
        <taxon>Stylonychinae</taxon>
        <taxon>Stylonychia</taxon>
    </lineage>
</organism>
<dbReference type="CDD" id="cd00064">
    <property type="entry name" value="FU"/>
    <property type="match status" value="7"/>
</dbReference>
<dbReference type="PANTHER" id="PTHR15332">
    <property type="entry name" value="PROPROTEIN CONVERTASE SUBTILISIN_KEXIN TYPE 5-LIKE"/>
    <property type="match status" value="1"/>
</dbReference>
<feature type="transmembrane region" description="Helical" evidence="8">
    <location>
        <begin position="1216"/>
        <end position="1237"/>
    </location>
</feature>
<proteinExistence type="inferred from homology"/>
<gene>
    <name evidence="10" type="primary">Contig16545.g17620</name>
    <name evidence="10" type="ORF">STYLEM_16803</name>
</gene>
<protein>
    <submittedName>
        <fullName evidence="10">Fu domain containing protein</fullName>
    </submittedName>
</protein>
<feature type="transmembrane region" description="Helical" evidence="8">
    <location>
        <begin position="1249"/>
        <end position="1268"/>
    </location>
</feature>
<feature type="domain" description="EGF-like" evidence="9">
    <location>
        <begin position="737"/>
        <end position="778"/>
    </location>
</feature>
<evidence type="ECO:0000256" key="8">
    <source>
        <dbReference type="SAM" id="Phobius"/>
    </source>
</evidence>
<dbReference type="PANTHER" id="PTHR15332:SF175">
    <property type="entry name" value="PROPROTEIN CONVERTASE SUBTILISIN_KEXIN TYPE 5-LIKE"/>
    <property type="match status" value="1"/>
</dbReference>
<dbReference type="InterPro" id="IPR004035">
    <property type="entry name" value="Endouclease-III_FeS-bd_BS"/>
</dbReference>
<feature type="transmembrane region" description="Helical" evidence="8">
    <location>
        <begin position="1504"/>
        <end position="1527"/>
    </location>
</feature>
<dbReference type="InterPro" id="IPR006212">
    <property type="entry name" value="Furin_repeat"/>
</dbReference>
<keyword evidence="8" id="KW-1133">Transmembrane helix</keyword>
<dbReference type="EMBL" id="CCKQ01015844">
    <property type="protein sequence ID" value="CDW87691.1"/>
    <property type="molecule type" value="Genomic_DNA"/>
</dbReference>
<dbReference type="InterPro" id="IPR000742">
    <property type="entry name" value="EGF"/>
</dbReference>
<evidence type="ECO:0000256" key="7">
    <source>
        <dbReference type="SAM" id="MobiDB-lite"/>
    </source>
</evidence>
<evidence type="ECO:0000259" key="9">
    <source>
        <dbReference type="SMART" id="SM00181"/>
    </source>
</evidence>
<dbReference type="Gene3D" id="2.10.220.10">
    <property type="entry name" value="Hormone Receptor, Insulin-like Growth Factor Receptor 1, Chain A, domain 2"/>
    <property type="match status" value="5"/>
</dbReference>